<protein>
    <submittedName>
        <fullName evidence="1">Uncharacterized protein</fullName>
    </submittedName>
</protein>
<organism evidence="1">
    <name type="scientific">bioreactor metagenome</name>
    <dbReference type="NCBI Taxonomy" id="1076179"/>
    <lineage>
        <taxon>unclassified sequences</taxon>
        <taxon>metagenomes</taxon>
        <taxon>ecological metagenomes</taxon>
    </lineage>
</organism>
<reference evidence="1" key="1">
    <citation type="submission" date="2019-08" db="EMBL/GenBank/DDBJ databases">
        <authorList>
            <person name="Kucharzyk K."/>
            <person name="Murdoch R.W."/>
            <person name="Higgins S."/>
            <person name="Loffler F."/>
        </authorList>
    </citation>
    <scope>NUCLEOTIDE SEQUENCE</scope>
</reference>
<proteinExistence type="predicted"/>
<dbReference type="AlphaFoldDB" id="A0A645JMR7"/>
<dbReference type="EMBL" id="VSSQ01146511">
    <property type="protein sequence ID" value="MPN64921.1"/>
    <property type="molecule type" value="Genomic_DNA"/>
</dbReference>
<sequence>MLGQETVGIGFLRKDMYVIGLSQFGVELGQWHLAVLKNAWSDGRHALKSLELAGTESPGEKGLCGGWPAGNGLGAVPLFLAQSAVILRVWISCFQRSFSCA</sequence>
<evidence type="ECO:0000313" key="1">
    <source>
        <dbReference type="EMBL" id="MPN64921.1"/>
    </source>
</evidence>
<gene>
    <name evidence="1" type="ORF">SDC9_212700</name>
</gene>
<name>A0A645JMR7_9ZZZZ</name>
<accession>A0A645JMR7</accession>
<comment type="caution">
    <text evidence="1">The sequence shown here is derived from an EMBL/GenBank/DDBJ whole genome shotgun (WGS) entry which is preliminary data.</text>
</comment>